<dbReference type="Proteomes" id="UP000009080">
    <property type="component" value="Chromosome"/>
</dbReference>
<dbReference type="HOGENOM" id="CLU_104194_3_0_6"/>
<reference evidence="4 5" key="1">
    <citation type="journal article" date="2009" name="PLoS ONE">
        <title>The complete genome of Teredinibacter turnerae T7901: an intracellular endosymbiont of marine wood-boring bivalves (shipworms).</title>
        <authorList>
            <person name="Yang J.C."/>
            <person name="Madupu R."/>
            <person name="Durkin A.S."/>
            <person name="Ekborg N.A."/>
            <person name="Pedamallu C.S."/>
            <person name="Hostetler J.B."/>
            <person name="Radune D."/>
            <person name="Toms B.S."/>
            <person name="Henrissat B."/>
            <person name="Coutinho P.M."/>
            <person name="Schwarz S."/>
            <person name="Field L."/>
            <person name="Trindade-Silva A.E."/>
            <person name="Soares C.A.G."/>
            <person name="Elshahawi S."/>
            <person name="Hanora A."/>
            <person name="Schmidt E.W."/>
            <person name="Haygood M.G."/>
            <person name="Posfai J."/>
            <person name="Benner J."/>
            <person name="Madinger C."/>
            <person name="Nove J."/>
            <person name="Anton B."/>
            <person name="Chaudhary K."/>
            <person name="Foster J."/>
            <person name="Holman A."/>
            <person name="Kumar S."/>
            <person name="Lessard P.A."/>
            <person name="Luyten Y.A."/>
            <person name="Slatko B."/>
            <person name="Wood N."/>
            <person name="Wu B."/>
            <person name="Teplitski M."/>
            <person name="Mougous J.D."/>
            <person name="Ward N."/>
            <person name="Eisen J.A."/>
            <person name="Badger J.H."/>
            <person name="Distel D.L."/>
        </authorList>
    </citation>
    <scope>NUCLEOTIDE SEQUENCE [LARGE SCALE GENOMIC DNA]</scope>
    <source>
        <strain evidence="5">ATCC 39867 / T7901</strain>
    </source>
</reference>
<dbReference type="CDD" id="cd00853">
    <property type="entry name" value="NifX"/>
    <property type="match status" value="1"/>
</dbReference>
<sequence>MTQLTRRFSVVGSRDEAIGLKIAFATDDGEFVNQHFGSSRSFVIYNITPDGSHIESIAEFGGIEDNQVDDKLIAKLEFLQDCIAVYCRACGASAIRQLLESQVQPLKVVEDTPIKALIKAFQRELQEGPSSWLARAINRQKSMGDCSSMEGHQDT</sequence>
<evidence type="ECO:0000256" key="2">
    <source>
        <dbReference type="ARBA" id="ARBA00023231"/>
    </source>
</evidence>
<evidence type="ECO:0000259" key="3">
    <source>
        <dbReference type="Pfam" id="PF02579"/>
    </source>
</evidence>
<dbReference type="OrthoDB" id="9797941at2"/>
<dbReference type="Gene3D" id="3.30.420.130">
    <property type="entry name" value="Dinitrogenase iron-molybdenum cofactor biosynthesis domain"/>
    <property type="match status" value="1"/>
</dbReference>
<dbReference type="PANTHER" id="PTHR33937:SF1">
    <property type="entry name" value="IRON-MOLIBDENUM COFACTOR PROCESSING PROTEIN"/>
    <property type="match status" value="1"/>
</dbReference>
<feature type="domain" description="Dinitrogenase iron-molybdenum cofactor biosynthesis" evidence="3">
    <location>
        <begin position="28"/>
        <end position="122"/>
    </location>
</feature>
<comment type="similarity">
    <text evidence="1">Belongs to the NifX/NifY family.</text>
</comment>
<dbReference type="InterPro" id="IPR051840">
    <property type="entry name" value="NifX/NifY_domain"/>
</dbReference>
<evidence type="ECO:0000313" key="4">
    <source>
        <dbReference type="EMBL" id="ACR14712.1"/>
    </source>
</evidence>
<dbReference type="STRING" id="377629.TERTU_1579"/>
<dbReference type="Pfam" id="PF02579">
    <property type="entry name" value="Nitro_FeMo-Co"/>
    <property type="match status" value="1"/>
</dbReference>
<evidence type="ECO:0000313" key="5">
    <source>
        <dbReference type="Proteomes" id="UP000009080"/>
    </source>
</evidence>
<evidence type="ECO:0000256" key="1">
    <source>
        <dbReference type="ARBA" id="ARBA00010285"/>
    </source>
</evidence>
<dbReference type="eggNOG" id="COG1433">
    <property type="taxonomic scope" value="Bacteria"/>
</dbReference>
<dbReference type="EMBL" id="CP001614">
    <property type="protein sequence ID" value="ACR14712.1"/>
    <property type="molecule type" value="Genomic_DNA"/>
</dbReference>
<dbReference type="InterPro" id="IPR034169">
    <property type="entry name" value="NifX-like"/>
</dbReference>
<dbReference type="InterPro" id="IPR003731">
    <property type="entry name" value="Di-Nase_FeMo-co_biosynth"/>
</dbReference>
<dbReference type="InterPro" id="IPR036105">
    <property type="entry name" value="DiNase_FeMo-co_biosyn_sf"/>
</dbReference>
<gene>
    <name evidence="4" type="primary">nifX</name>
    <name evidence="4" type="ordered locus">TERTU_1579</name>
</gene>
<organism evidence="4 5">
    <name type="scientific">Teredinibacter turnerae (strain ATCC 39867 / T7901)</name>
    <dbReference type="NCBI Taxonomy" id="377629"/>
    <lineage>
        <taxon>Bacteria</taxon>
        <taxon>Pseudomonadati</taxon>
        <taxon>Pseudomonadota</taxon>
        <taxon>Gammaproteobacteria</taxon>
        <taxon>Cellvibrionales</taxon>
        <taxon>Cellvibrionaceae</taxon>
        <taxon>Teredinibacter</taxon>
    </lineage>
</organism>
<keyword evidence="2" id="KW-0535">Nitrogen fixation</keyword>
<dbReference type="KEGG" id="ttu:TERTU_1579"/>
<keyword evidence="5" id="KW-1185">Reference proteome</keyword>
<protein>
    <submittedName>
        <fullName evidence="4">Nitrogen fixation protein NifX</fullName>
    </submittedName>
</protein>
<dbReference type="AlphaFoldDB" id="C5BTE9"/>
<dbReference type="PANTHER" id="PTHR33937">
    <property type="entry name" value="IRON-MOLYBDENUM PROTEIN-RELATED-RELATED"/>
    <property type="match status" value="1"/>
</dbReference>
<name>C5BTE9_TERTT</name>
<proteinExistence type="inferred from homology"/>
<dbReference type="RefSeq" id="WP_015820826.1">
    <property type="nucleotide sequence ID" value="NC_012997.1"/>
</dbReference>
<dbReference type="SUPFAM" id="SSF53146">
    <property type="entry name" value="Nitrogenase accessory factor-like"/>
    <property type="match status" value="1"/>
</dbReference>
<accession>C5BTE9</accession>